<dbReference type="SUPFAM" id="SSF88713">
    <property type="entry name" value="Glycoside hydrolase/deacetylase"/>
    <property type="match status" value="1"/>
</dbReference>
<dbReference type="PANTHER" id="PTHR30105:SF2">
    <property type="entry name" value="DIVERGENT POLYSACCHARIDE DEACETYLASE SUPERFAMILY"/>
    <property type="match status" value="1"/>
</dbReference>
<dbReference type="Pfam" id="PF04748">
    <property type="entry name" value="Polysacc_deac_2"/>
    <property type="match status" value="1"/>
</dbReference>
<dbReference type="InterPro" id="IPR006837">
    <property type="entry name" value="Divergent_DAC"/>
</dbReference>
<dbReference type="InterPro" id="IPR011330">
    <property type="entry name" value="Glyco_hydro/deAcase_b/a-brl"/>
</dbReference>
<dbReference type="GO" id="GO:0005975">
    <property type="term" value="P:carbohydrate metabolic process"/>
    <property type="evidence" value="ECO:0007669"/>
    <property type="project" value="InterPro"/>
</dbReference>
<gene>
    <name evidence="2" type="ORF">CHU95_14020</name>
</gene>
<name>A0A255YWD0_9PROT</name>
<evidence type="ECO:0000313" key="3">
    <source>
        <dbReference type="Proteomes" id="UP000216998"/>
    </source>
</evidence>
<evidence type="ECO:0000256" key="1">
    <source>
        <dbReference type="SAM" id="MobiDB-lite"/>
    </source>
</evidence>
<proteinExistence type="predicted"/>
<feature type="region of interest" description="Disordered" evidence="1">
    <location>
        <begin position="1"/>
        <end position="37"/>
    </location>
</feature>
<dbReference type="CDD" id="cd10936">
    <property type="entry name" value="CE4_DAC2"/>
    <property type="match status" value="1"/>
</dbReference>
<evidence type="ECO:0000313" key="2">
    <source>
        <dbReference type="EMBL" id="OYQ33508.1"/>
    </source>
</evidence>
<dbReference type="EMBL" id="NOXU01000030">
    <property type="protein sequence ID" value="OYQ33508.1"/>
    <property type="molecule type" value="Genomic_DNA"/>
</dbReference>
<comment type="caution">
    <text evidence="2">The sequence shown here is derived from an EMBL/GenBank/DDBJ whole genome shotgun (WGS) entry which is preliminary data.</text>
</comment>
<keyword evidence="3" id="KW-1185">Reference proteome</keyword>
<dbReference type="Proteomes" id="UP000216998">
    <property type="component" value="Unassembled WGS sequence"/>
</dbReference>
<accession>A0A255YWD0</accession>
<dbReference type="AlphaFoldDB" id="A0A255YWD0"/>
<feature type="region of interest" description="Disordered" evidence="1">
    <location>
        <begin position="96"/>
        <end position="166"/>
    </location>
</feature>
<evidence type="ECO:0008006" key="4">
    <source>
        <dbReference type="Google" id="ProtNLM"/>
    </source>
</evidence>
<protein>
    <recommendedName>
        <fullName evidence="4">Divergent polysaccharide deacetylase family protein</fullName>
    </recommendedName>
</protein>
<feature type="compositionally biased region" description="Acidic residues" evidence="1">
    <location>
        <begin position="97"/>
        <end position="119"/>
    </location>
</feature>
<organism evidence="2 3">
    <name type="scientific">Niveispirillum lacus</name>
    <dbReference type="NCBI Taxonomy" id="1981099"/>
    <lineage>
        <taxon>Bacteria</taxon>
        <taxon>Pseudomonadati</taxon>
        <taxon>Pseudomonadota</taxon>
        <taxon>Alphaproteobacteria</taxon>
        <taxon>Rhodospirillales</taxon>
        <taxon>Azospirillaceae</taxon>
        <taxon>Niveispirillum</taxon>
    </lineage>
</organism>
<dbReference type="Gene3D" id="3.20.20.370">
    <property type="entry name" value="Glycoside hydrolase/deacetylase"/>
    <property type="match status" value="1"/>
</dbReference>
<feature type="compositionally biased region" description="Low complexity" evidence="1">
    <location>
        <begin position="145"/>
        <end position="164"/>
    </location>
</feature>
<dbReference type="OrthoDB" id="9784811at2"/>
<reference evidence="2 3" key="1">
    <citation type="submission" date="2017-07" db="EMBL/GenBank/DDBJ databases">
        <title>Niveispirillum cyanobacteriorum sp. nov., isolated from cyanobacterial aggregates in a eutrophic lake.</title>
        <authorList>
            <person name="Cai H."/>
        </authorList>
    </citation>
    <scope>NUCLEOTIDE SEQUENCE [LARGE SCALE GENOMIC DNA]</scope>
    <source>
        <strain evidence="3">TH1-14</strain>
    </source>
</reference>
<sequence>MPPSKPRPAGNSKRPRTGGSQGAPRPRVRTGAGAVKRGRDRLVHARRLAMLWLARIGAGGRIALALTTLVLVAGGMTALLGEERYHPVAAGPALTPMEEEADASGADQPEDAGDEEAAETADLPARPGAAPPVPDAQATFPAQPPVTADTAKPAAPPTQVAALPAAPPRPLPPLVAAPAGTPVWKHFAVAAPAPNGHPRIVIVIDDMGVDRTRSEKVASLPGPLTLAWLPYARDLPQQTGKARANGHELIVHMPMEPTGKEDPGPGALLTRLDEATLRQRLATNLSAFQGFVGINNHMGSRFTADPTGMAVVMAELGARGLLFLDSRTTANTAAGPLSAHYQVPMLSRDVFLDHVMTAQGVAASLAKVEDIARKNGLAIAIGHPHDVTIAALTQWLPTLQEKGFQLVPLTAAVK</sequence>
<dbReference type="PANTHER" id="PTHR30105">
    <property type="entry name" value="UNCHARACTERIZED YIBQ-RELATED"/>
    <property type="match status" value="1"/>
</dbReference>